<sequence>MGAAYGTSKSGVDMASMGVMRPELVMKSIIPTIMVVVLGIYSLIIVVIISTEMNPKAKSYYLFDGYAQLCSSLDCGLAGLSAVDILPSLL</sequence>
<evidence type="ECO:0000256" key="8">
    <source>
        <dbReference type="ARBA" id="ARBA00022989"/>
    </source>
</evidence>
<dbReference type="AlphaFoldDB" id="A0A2P6PRJ5"/>
<keyword evidence="10 11" id="KW-0472">Membrane</keyword>
<keyword evidence="5" id="KW-0926">Vacuole</keyword>
<keyword evidence="14" id="KW-1185">Reference proteome</keyword>
<comment type="caution">
    <text evidence="13">The sequence shown here is derived from an EMBL/GenBank/DDBJ whole genome shotgun (WGS) entry which is preliminary data.</text>
</comment>
<feature type="domain" description="V-ATPase proteolipid subunit C-like" evidence="12">
    <location>
        <begin position="1"/>
        <end position="49"/>
    </location>
</feature>
<evidence type="ECO:0000256" key="10">
    <source>
        <dbReference type="ARBA" id="ARBA00023136"/>
    </source>
</evidence>
<evidence type="ECO:0000256" key="7">
    <source>
        <dbReference type="ARBA" id="ARBA00022781"/>
    </source>
</evidence>
<dbReference type="GO" id="GO:0033179">
    <property type="term" value="C:proton-transporting V-type ATPase, V0 domain"/>
    <property type="evidence" value="ECO:0007669"/>
    <property type="project" value="InterPro"/>
</dbReference>
<accession>A0A2P6PRJ5</accession>
<keyword evidence="7" id="KW-0375">Hydrogen ion transport</keyword>
<evidence type="ECO:0000256" key="5">
    <source>
        <dbReference type="ARBA" id="ARBA00022554"/>
    </source>
</evidence>
<dbReference type="Pfam" id="PF00137">
    <property type="entry name" value="ATP-synt_C"/>
    <property type="match status" value="1"/>
</dbReference>
<proteinExistence type="inferred from homology"/>
<dbReference type="EMBL" id="PDCK01000044">
    <property type="protein sequence ID" value="PRQ24557.1"/>
    <property type="molecule type" value="Genomic_DNA"/>
</dbReference>
<dbReference type="Gene3D" id="1.20.120.610">
    <property type="entry name" value="lithium bound rotor ring of v- atpase"/>
    <property type="match status" value="1"/>
</dbReference>
<evidence type="ECO:0000256" key="11">
    <source>
        <dbReference type="SAM" id="Phobius"/>
    </source>
</evidence>
<keyword evidence="4" id="KW-0813">Transport</keyword>
<evidence type="ECO:0000256" key="9">
    <source>
        <dbReference type="ARBA" id="ARBA00023065"/>
    </source>
</evidence>
<keyword evidence="8 11" id="KW-1133">Transmembrane helix</keyword>
<dbReference type="PRINTS" id="PR00122">
    <property type="entry name" value="VACATPASE"/>
</dbReference>
<organism evidence="13 14">
    <name type="scientific">Rosa chinensis</name>
    <name type="common">China rose</name>
    <dbReference type="NCBI Taxonomy" id="74649"/>
    <lineage>
        <taxon>Eukaryota</taxon>
        <taxon>Viridiplantae</taxon>
        <taxon>Streptophyta</taxon>
        <taxon>Embryophyta</taxon>
        <taxon>Tracheophyta</taxon>
        <taxon>Spermatophyta</taxon>
        <taxon>Magnoliopsida</taxon>
        <taxon>eudicotyledons</taxon>
        <taxon>Gunneridae</taxon>
        <taxon>Pentapetalae</taxon>
        <taxon>rosids</taxon>
        <taxon>fabids</taxon>
        <taxon>Rosales</taxon>
        <taxon>Rosaceae</taxon>
        <taxon>Rosoideae</taxon>
        <taxon>Rosoideae incertae sedis</taxon>
        <taxon>Rosa</taxon>
    </lineage>
</organism>
<evidence type="ECO:0000259" key="12">
    <source>
        <dbReference type="Pfam" id="PF00137"/>
    </source>
</evidence>
<comment type="subcellular location">
    <subcellularLocation>
        <location evidence="2">Vacuole membrane</location>
        <topology evidence="2">Multi-pass membrane protein</topology>
    </subcellularLocation>
</comment>
<gene>
    <name evidence="13" type="ORF">RchiOBHm_Chr6g0273741</name>
</gene>
<dbReference type="PANTHER" id="PTHR10263">
    <property type="entry name" value="V-TYPE PROTON ATPASE PROTEOLIPID SUBUNIT"/>
    <property type="match status" value="1"/>
</dbReference>
<protein>
    <submittedName>
        <fullName evidence="13">Putative V-ATPase proteolipid subunit</fullName>
    </submittedName>
</protein>
<dbReference type="NCBIfam" id="TIGR01100">
    <property type="entry name" value="V_ATP_synt_C"/>
    <property type="match status" value="1"/>
</dbReference>
<evidence type="ECO:0000313" key="13">
    <source>
        <dbReference type="EMBL" id="PRQ24557.1"/>
    </source>
</evidence>
<comment type="function">
    <text evidence="1">Proton-conducting pore forming subunit of the membrane integral V0 complex of vacuolar ATPase. V-ATPase is responsible for acidifying a variety of intracellular compartments in eukaryotic cells.</text>
</comment>
<reference evidence="13 14" key="1">
    <citation type="journal article" date="2018" name="Nat. Genet.">
        <title>The Rosa genome provides new insights in the design of modern roses.</title>
        <authorList>
            <person name="Bendahmane M."/>
        </authorList>
    </citation>
    <scope>NUCLEOTIDE SEQUENCE [LARGE SCALE GENOMIC DNA]</scope>
    <source>
        <strain evidence="14">cv. Old Blush</strain>
    </source>
</reference>
<evidence type="ECO:0000256" key="3">
    <source>
        <dbReference type="ARBA" id="ARBA00007296"/>
    </source>
</evidence>
<dbReference type="GO" id="GO:0005774">
    <property type="term" value="C:vacuolar membrane"/>
    <property type="evidence" value="ECO:0007669"/>
    <property type="project" value="UniProtKB-SubCell"/>
</dbReference>
<dbReference type="InterPro" id="IPR002379">
    <property type="entry name" value="ATPase_proteolipid_c-like_dom"/>
</dbReference>
<keyword evidence="6 11" id="KW-0812">Transmembrane</keyword>
<feature type="transmembrane region" description="Helical" evidence="11">
    <location>
        <begin position="29"/>
        <end position="49"/>
    </location>
</feature>
<dbReference type="Proteomes" id="UP000238479">
    <property type="component" value="Chromosome 6"/>
</dbReference>
<evidence type="ECO:0000256" key="1">
    <source>
        <dbReference type="ARBA" id="ARBA00002481"/>
    </source>
</evidence>
<dbReference type="InterPro" id="IPR011555">
    <property type="entry name" value="ATPase_proteolipid_su_C_euk"/>
</dbReference>
<dbReference type="GO" id="GO:0046961">
    <property type="term" value="F:proton-transporting ATPase activity, rotational mechanism"/>
    <property type="evidence" value="ECO:0007669"/>
    <property type="project" value="InterPro"/>
</dbReference>
<name>A0A2P6PRJ5_ROSCH</name>
<dbReference type="STRING" id="74649.A0A2P6PRJ5"/>
<evidence type="ECO:0000313" key="14">
    <source>
        <dbReference type="Proteomes" id="UP000238479"/>
    </source>
</evidence>
<dbReference type="Gramene" id="PRQ24557">
    <property type="protein sequence ID" value="PRQ24557"/>
    <property type="gene ID" value="RchiOBHm_Chr6g0273741"/>
</dbReference>
<dbReference type="InterPro" id="IPR035921">
    <property type="entry name" value="F/V-ATP_Csub_sf"/>
</dbReference>
<comment type="similarity">
    <text evidence="3">Belongs to the V-ATPase proteolipid subunit family.</text>
</comment>
<evidence type="ECO:0000256" key="4">
    <source>
        <dbReference type="ARBA" id="ARBA00022448"/>
    </source>
</evidence>
<evidence type="ECO:0000256" key="2">
    <source>
        <dbReference type="ARBA" id="ARBA00004128"/>
    </source>
</evidence>
<evidence type="ECO:0000256" key="6">
    <source>
        <dbReference type="ARBA" id="ARBA00022692"/>
    </source>
</evidence>
<keyword evidence="9" id="KW-0406">Ion transport</keyword>
<dbReference type="InterPro" id="IPR000245">
    <property type="entry name" value="ATPase_proteolipid_csu"/>
</dbReference>